<dbReference type="InterPro" id="IPR016208">
    <property type="entry name" value="Ald_Oxase/xanthine_DH-like"/>
</dbReference>
<evidence type="ECO:0000313" key="4">
    <source>
        <dbReference type="Proteomes" id="UP000321523"/>
    </source>
</evidence>
<feature type="region of interest" description="Disordered" evidence="1">
    <location>
        <begin position="1"/>
        <end position="25"/>
    </location>
</feature>
<gene>
    <name evidence="3" type="ORF">SAE02_42630</name>
</gene>
<dbReference type="InterPro" id="IPR037165">
    <property type="entry name" value="AldOxase/xan_DH_Mopterin-bd_sf"/>
</dbReference>
<dbReference type="PANTHER" id="PTHR11908:SF153">
    <property type="entry name" value="DEHYDROGENASE"/>
    <property type="match status" value="1"/>
</dbReference>
<protein>
    <submittedName>
        <fullName evidence="3">Dehydrogenase</fullName>
    </submittedName>
</protein>
<dbReference type="SUPFAM" id="SSF56003">
    <property type="entry name" value="Molybdenum cofactor-binding domain"/>
    <property type="match status" value="1"/>
</dbReference>
<reference evidence="3 4" key="1">
    <citation type="submission" date="2019-07" db="EMBL/GenBank/DDBJ databases">
        <title>Whole genome shotgun sequence of Skermanella aerolata NBRC 106429.</title>
        <authorList>
            <person name="Hosoyama A."/>
            <person name="Uohara A."/>
            <person name="Ohji S."/>
            <person name="Ichikawa N."/>
        </authorList>
    </citation>
    <scope>NUCLEOTIDE SEQUENCE [LARGE SCALE GENOMIC DNA]</scope>
    <source>
        <strain evidence="3 4">NBRC 106429</strain>
    </source>
</reference>
<dbReference type="InterPro" id="IPR008274">
    <property type="entry name" value="AldOxase/xan_DH_MoCoBD1"/>
</dbReference>
<dbReference type="EMBL" id="BJYZ01000019">
    <property type="protein sequence ID" value="GEO40115.1"/>
    <property type="molecule type" value="Genomic_DNA"/>
</dbReference>
<feature type="domain" description="Aldehyde oxidase/xanthine dehydrogenase a/b hammerhead" evidence="2">
    <location>
        <begin position="33"/>
        <end position="144"/>
    </location>
</feature>
<dbReference type="InterPro" id="IPR046867">
    <property type="entry name" value="AldOxase/xan_DH_MoCoBD2"/>
</dbReference>
<dbReference type="Gene3D" id="3.30.365.10">
    <property type="entry name" value="Aldehyde oxidase/xanthine dehydrogenase, molybdopterin binding domain"/>
    <property type="match status" value="4"/>
</dbReference>
<dbReference type="GO" id="GO:0005506">
    <property type="term" value="F:iron ion binding"/>
    <property type="evidence" value="ECO:0007669"/>
    <property type="project" value="InterPro"/>
</dbReference>
<evidence type="ECO:0000256" key="1">
    <source>
        <dbReference type="SAM" id="MobiDB-lite"/>
    </source>
</evidence>
<dbReference type="InterPro" id="IPR036856">
    <property type="entry name" value="Ald_Oxase/Xan_DH_a/b_sf"/>
</dbReference>
<dbReference type="InterPro" id="IPR000674">
    <property type="entry name" value="Ald_Oxase/Xan_DH_a/b"/>
</dbReference>
<evidence type="ECO:0000259" key="2">
    <source>
        <dbReference type="SMART" id="SM01008"/>
    </source>
</evidence>
<comment type="caution">
    <text evidence="3">The sequence shown here is derived from an EMBL/GenBank/DDBJ whole genome shotgun (WGS) entry which is preliminary data.</text>
</comment>
<dbReference type="AlphaFoldDB" id="A0A512DUI3"/>
<proteinExistence type="predicted"/>
<evidence type="ECO:0000313" key="3">
    <source>
        <dbReference type="EMBL" id="GEO40115.1"/>
    </source>
</evidence>
<dbReference type="Pfam" id="PF01315">
    <property type="entry name" value="Ald_Xan_dh_C"/>
    <property type="match status" value="1"/>
</dbReference>
<dbReference type="Gene3D" id="3.90.1170.50">
    <property type="entry name" value="Aldehyde oxidase/xanthine dehydrogenase, a/b hammerhead"/>
    <property type="match status" value="1"/>
</dbReference>
<dbReference type="Pfam" id="PF02738">
    <property type="entry name" value="MoCoBD_1"/>
    <property type="match status" value="1"/>
</dbReference>
<dbReference type="OrthoDB" id="8428274at2"/>
<dbReference type="SUPFAM" id="SSF54665">
    <property type="entry name" value="CO dehydrogenase molybdoprotein N-domain-like"/>
    <property type="match status" value="1"/>
</dbReference>
<dbReference type="PANTHER" id="PTHR11908">
    <property type="entry name" value="XANTHINE DEHYDROGENASE"/>
    <property type="match status" value="1"/>
</dbReference>
<dbReference type="Proteomes" id="UP000321523">
    <property type="component" value="Unassembled WGS sequence"/>
</dbReference>
<accession>A0A512DUI3</accession>
<dbReference type="Pfam" id="PF20256">
    <property type="entry name" value="MoCoBD_2"/>
    <property type="match status" value="1"/>
</dbReference>
<organism evidence="3 4">
    <name type="scientific">Skermanella aerolata</name>
    <dbReference type="NCBI Taxonomy" id="393310"/>
    <lineage>
        <taxon>Bacteria</taxon>
        <taxon>Pseudomonadati</taxon>
        <taxon>Pseudomonadota</taxon>
        <taxon>Alphaproteobacteria</taxon>
        <taxon>Rhodospirillales</taxon>
        <taxon>Azospirillaceae</taxon>
        <taxon>Skermanella</taxon>
    </lineage>
</organism>
<keyword evidence="4" id="KW-1185">Reference proteome</keyword>
<sequence>MSEIPLTQAPAHVRHGSSIGQPLTRRDGILKVTGGARYAADNHPPEMLYAVPAVSSIARGRVAFLDVAAAKAHPGVIEVMTPVNRPPLAQDPDVRTNPFAFRLDVLQNDKVRYANQPIAVVIADTLEAATEGAALLAPRYETEPVRADLDANGSFTPPTVGVGNPAEAHRGDVHAGLAQASRQIDATYETPAQYHNAMEPHAIVAAWDGDRLSIDMPTQGLAMTQGRLAELFGLPVENIHIRSRFLGGGFGSKGGVSGPQVLGILAARLTGRPVKLVLRREQMFGPVGHRAPTRQTLRVGTDGDGVLTALSHHTKTTSSTFDDFFEPASDVSHTLYASPAIATSHEVVRLDTGTPLFMRAPGEATGSIALESAIDEMAEACGMDPLAFRLRNYAEVEPISGKPFSSKALRECYAQGAERFGWAGRPLAPRQMHDDEGRLVGWGMGTATFPALMFQGNARAVIRSDGTGIMEAGAHDMGQGAGTALAQIAADSLGLDLDEVEFRSGTSDLPDAGIAGGSAHTATAGMAIHEAGADAIAKLADLATGDQRSPLFGAGNTGVVARGGRLFRRDDESRSESYADILARAGLAEIEGRGKSAADPAAQSSYAKHAHGAVFVEVKVDPDFGQIRVTRLVGAFAAGRVINPRLVRSQYYGGMIWGISFALHEKAVMDLRSGRPMNPNLGEYHIPVNADAPSLEAILVEEHDPHVNALGIKGVGEIGITGTAGAIANAVWHATGNRIRQFPITLDRLL</sequence>
<dbReference type="SMART" id="SM01008">
    <property type="entry name" value="Ald_Xan_dh_C"/>
    <property type="match status" value="1"/>
</dbReference>
<dbReference type="RefSeq" id="WP_044432885.1">
    <property type="nucleotide sequence ID" value="NZ_BJYZ01000019.1"/>
</dbReference>
<name>A0A512DUI3_9PROT</name>
<dbReference type="GO" id="GO:0016491">
    <property type="term" value="F:oxidoreductase activity"/>
    <property type="evidence" value="ECO:0007669"/>
    <property type="project" value="InterPro"/>
</dbReference>